<dbReference type="AlphaFoldDB" id="A0A9D2GIP4"/>
<evidence type="ECO:0000313" key="4">
    <source>
        <dbReference type="Proteomes" id="UP000824101"/>
    </source>
</evidence>
<evidence type="ECO:0000259" key="2">
    <source>
        <dbReference type="PROSITE" id="PS51186"/>
    </source>
</evidence>
<accession>A0A9D2GIP4</accession>
<dbReference type="PROSITE" id="PS51186">
    <property type="entry name" value="GNAT"/>
    <property type="match status" value="1"/>
</dbReference>
<keyword evidence="1" id="KW-0808">Transferase</keyword>
<feature type="domain" description="N-acetyltransferase" evidence="2">
    <location>
        <begin position="30"/>
        <end position="173"/>
    </location>
</feature>
<dbReference type="Proteomes" id="UP000824101">
    <property type="component" value="Unassembled WGS sequence"/>
</dbReference>
<organism evidence="3 4">
    <name type="scientific">Candidatus Lachnoclostridium stercorigallinarum</name>
    <dbReference type="NCBI Taxonomy" id="2838634"/>
    <lineage>
        <taxon>Bacteria</taxon>
        <taxon>Bacillati</taxon>
        <taxon>Bacillota</taxon>
        <taxon>Clostridia</taxon>
        <taxon>Lachnospirales</taxon>
        <taxon>Lachnospiraceae</taxon>
    </lineage>
</organism>
<gene>
    <name evidence="3" type="ORF">IAA17_11575</name>
</gene>
<dbReference type="InterPro" id="IPR000182">
    <property type="entry name" value="GNAT_dom"/>
</dbReference>
<comment type="caution">
    <text evidence="3">The sequence shown here is derived from an EMBL/GenBank/DDBJ whole genome shotgun (WGS) entry which is preliminary data.</text>
</comment>
<reference evidence="3" key="1">
    <citation type="journal article" date="2021" name="PeerJ">
        <title>Extensive microbial diversity within the chicken gut microbiome revealed by metagenomics and culture.</title>
        <authorList>
            <person name="Gilroy R."/>
            <person name="Ravi A."/>
            <person name="Getino M."/>
            <person name="Pursley I."/>
            <person name="Horton D.L."/>
            <person name="Alikhan N.F."/>
            <person name="Baker D."/>
            <person name="Gharbi K."/>
            <person name="Hall N."/>
            <person name="Watson M."/>
            <person name="Adriaenssens E.M."/>
            <person name="Foster-Nyarko E."/>
            <person name="Jarju S."/>
            <person name="Secka A."/>
            <person name="Antonio M."/>
            <person name="Oren A."/>
            <person name="Chaudhuri R.R."/>
            <person name="La Ragione R."/>
            <person name="Hildebrand F."/>
            <person name="Pallen M.J."/>
        </authorList>
    </citation>
    <scope>NUCLEOTIDE SEQUENCE</scope>
    <source>
        <strain evidence="3">ChiBcec1-1093</strain>
    </source>
</reference>
<dbReference type="InterPro" id="IPR050769">
    <property type="entry name" value="NAT_camello-type"/>
</dbReference>
<sequence>MAQEKHPECRKSAGDISIRTELRAGDAGYITFMHGRIYQKEYGYSTLFEAYVAKSFFDFLQNYDPSRDRLWCAEDGGTIIGCIGIAGHGDRAQLRWFLIEPEYRGLGLGKKLLSLAVDFARNRGYQTIYLDTTSDLTQAVGLYRKMGFEKVKETPNNSWKKGVTELEFSMDLS</sequence>
<evidence type="ECO:0000313" key="3">
    <source>
        <dbReference type="EMBL" id="HIZ80414.1"/>
    </source>
</evidence>
<dbReference type="InterPro" id="IPR016181">
    <property type="entry name" value="Acyl_CoA_acyltransferase"/>
</dbReference>
<name>A0A9D2GIP4_9FIRM</name>
<dbReference type="SUPFAM" id="SSF55729">
    <property type="entry name" value="Acyl-CoA N-acyltransferases (Nat)"/>
    <property type="match status" value="1"/>
</dbReference>
<dbReference type="PANTHER" id="PTHR13947:SF37">
    <property type="entry name" value="LD18367P"/>
    <property type="match status" value="1"/>
</dbReference>
<protein>
    <submittedName>
        <fullName evidence="3">GNAT family N-acetyltransferase</fullName>
    </submittedName>
</protein>
<dbReference type="PANTHER" id="PTHR13947">
    <property type="entry name" value="GNAT FAMILY N-ACETYLTRANSFERASE"/>
    <property type="match status" value="1"/>
</dbReference>
<dbReference type="Pfam" id="PF00583">
    <property type="entry name" value="Acetyltransf_1"/>
    <property type="match status" value="1"/>
</dbReference>
<dbReference type="Gene3D" id="3.40.630.30">
    <property type="match status" value="1"/>
</dbReference>
<proteinExistence type="predicted"/>
<dbReference type="GO" id="GO:0008080">
    <property type="term" value="F:N-acetyltransferase activity"/>
    <property type="evidence" value="ECO:0007669"/>
    <property type="project" value="InterPro"/>
</dbReference>
<reference evidence="3" key="2">
    <citation type="submission" date="2021-04" db="EMBL/GenBank/DDBJ databases">
        <authorList>
            <person name="Gilroy R."/>
        </authorList>
    </citation>
    <scope>NUCLEOTIDE SEQUENCE</scope>
    <source>
        <strain evidence="3">ChiBcec1-1093</strain>
    </source>
</reference>
<evidence type="ECO:0000256" key="1">
    <source>
        <dbReference type="ARBA" id="ARBA00022679"/>
    </source>
</evidence>
<dbReference type="EMBL" id="DXBC01000185">
    <property type="protein sequence ID" value="HIZ80414.1"/>
    <property type="molecule type" value="Genomic_DNA"/>
</dbReference>